<sequence>MCVKVAASSEMRAVVRGTSTAWILQDVDGHLKRELKIYILHCHSTSFTSSASNKGWQGNGSPTHGEKDKPDSSWQHYFTANSFMLPDPLVSFSLSIA</sequence>
<evidence type="ECO:0000313" key="2">
    <source>
        <dbReference type="EMBL" id="URE15581.1"/>
    </source>
</evidence>
<evidence type="ECO:0000256" key="1">
    <source>
        <dbReference type="SAM" id="MobiDB-lite"/>
    </source>
</evidence>
<dbReference type="Proteomes" id="UP001055439">
    <property type="component" value="Chromosome 7"/>
</dbReference>
<feature type="compositionally biased region" description="Polar residues" evidence="1">
    <location>
        <begin position="47"/>
        <end position="62"/>
    </location>
</feature>
<feature type="region of interest" description="Disordered" evidence="1">
    <location>
        <begin position="47"/>
        <end position="72"/>
    </location>
</feature>
<protein>
    <submittedName>
        <fullName evidence="2">Uncharacterized protein</fullName>
    </submittedName>
</protein>
<organism evidence="2 3">
    <name type="scientific">Musa troglodytarum</name>
    <name type="common">fe'i banana</name>
    <dbReference type="NCBI Taxonomy" id="320322"/>
    <lineage>
        <taxon>Eukaryota</taxon>
        <taxon>Viridiplantae</taxon>
        <taxon>Streptophyta</taxon>
        <taxon>Embryophyta</taxon>
        <taxon>Tracheophyta</taxon>
        <taxon>Spermatophyta</taxon>
        <taxon>Magnoliopsida</taxon>
        <taxon>Liliopsida</taxon>
        <taxon>Zingiberales</taxon>
        <taxon>Musaceae</taxon>
        <taxon>Musa</taxon>
    </lineage>
</organism>
<keyword evidence="3" id="KW-1185">Reference proteome</keyword>
<name>A0A9E7GI51_9LILI</name>
<accession>A0A9E7GI51</accession>
<evidence type="ECO:0000313" key="3">
    <source>
        <dbReference type="Proteomes" id="UP001055439"/>
    </source>
</evidence>
<gene>
    <name evidence="2" type="ORF">MUK42_05318</name>
</gene>
<dbReference type="AlphaFoldDB" id="A0A9E7GI51"/>
<reference evidence="2" key="1">
    <citation type="submission" date="2022-05" db="EMBL/GenBank/DDBJ databases">
        <title>The Musa troglodytarum L. genome provides insights into the mechanism of non-climacteric behaviour and enrichment of carotenoids.</title>
        <authorList>
            <person name="Wang J."/>
        </authorList>
    </citation>
    <scope>NUCLEOTIDE SEQUENCE</scope>
    <source>
        <tissue evidence="2">Leaf</tissue>
    </source>
</reference>
<dbReference type="EMBL" id="CP097509">
    <property type="protein sequence ID" value="URE15581.1"/>
    <property type="molecule type" value="Genomic_DNA"/>
</dbReference>
<proteinExistence type="predicted"/>